<name>A0AA38G247_TAXCH</name>
<reference evidence="11 12" key="1">
    <citation type="journal article" date="2021" name="Nat. Plants">
        <title>The Taxus genome provides insights into paclitaxel biosynthesis.</title>
        <authorList>
            <person name="Xiong X."/>
            <person name="Gou J."/>
            <person name="Liao Q."/>
            <person name="Li Y."/>
            <person name="Zhou Q."/>
            <person name="Bi G."/>
            <person name="Li C."/>
            <person name="Du R."/>
            <person name="Wang X."/>
            <person name="Sun T."/>
            <person name="Guo L."/>
            <person name="Liang H."/>
            <person name="Lu P."/>
            <person name="Wu Y."/>
            <person name="Zhang Z."/>
            <person name="Ro D.K."/>
            <person name="Shang Y."/>
            <person name="Huang S."/>
            <person name="Yan J."/>
        </authorList>
    </citation>
    <scope>NUCLEOTIDE SEQUENCE [LARGE SCALE GENOMIC DNA]</scope>
    <source>
        <strain evidence="11">Ta-2019</strain>
    </source>
</reference>
<dbReference type="EMBL" id="JAHRHJ020000005">
    <property type="protein sequence ID" value="KAH9314221.1"/>
    <property type="molecule type" value="Genomic_DNA"/>
</dbReference>
<evidence type="ECO:0000256" key="8">
    <source>
        <dbReference type="SAM" id="MobiDB-lite"/>
    </source>
</evidence>
<feature type="transmembrane region" description="Helical" evidence="9">
    <location>
        <begin position="369"/>
        <end position="388"/>
    </location>
</feature>
<feature type="transmembrane region" description="Helical" evidence="9">
    <location>
        <begin position="121"/>
        <end position="146"/>
    </location>
</feature>
<evidence type="ECO:0000256" key="5">
    <source>
        <dbReference type="ARBA" id="ARBA00022970"/>
    </source>
</evidence>
<feature type="transmembrane region" description="Helical" evidence="9">
    <location>
        <begin position="321"/>
        <end position="348"/>
    </location>
</feature>
<keyword evidence="7 9" id="KW-0472">Membrane</keyword>
<dbReference type="PANTHER" id="PTHR22950:SF458">
    <property type="entry name" value="SODIUM-COUPLED NEUTRAL AMINO ACID TRANSPORTER 11-RELATED"/>
    <property type="match status" value="1"/>
</dbReference>
<evidence type="ECO:0000256" key="9">
    <source>
        <dbReference type="SAM" id="Phobius"/>
    </source>
</evidence>
<keyword evidence="12" id="KW-1185">Reference proteome</keyword>
<proteinExistence type="inferred from homology"/>
<comment type="similarity">
    <text evidence="2">Belongs to the amino acid/polyamine transporter 2 family.</text>
</comment>
<evidence type="ECO:0000259" key="10">
    <source>
        <dbReference type="Pfam" id="PF01490"/>
    </source>
</evidence>
<evidence type="ECO:0000256" key="4">
    <source>
        <dbReference type="ARBA" id="ARBA00022692"/>
    </source>
</evidence>
<keyword evidence="6 9" id="KW-1133">Transmembrane helix</keyword>
<dbReference type="AlphaFoldDB" id="A0AA38G247"/>
<feature type="non-terminal residue" evidence="11">
    <location>
        <position position="1"/>
    </location>
</feature>
<keyword evidence="3" id="KW-0813">Transport</keyword>
<comment type="caution">
    <text evidence="11">The sequence shown here is derived from an EMBL/GenBank/DDBJ whole genome shotgun (WGS) entry which is preliminary data.</text>
</comment>
<dbReference type="InterPro" id="IPR013057">
    <property type="entry name" value="AA_transpt_TM"/>
</dbReference>
<dbReference type="Pfam" id="PF01490">
    <property type="entry name" value="Aa_trans"/>
    <property type="match status" value="1"/>
</dbReference>
<protein>
    <recommendedName>
        <fullName evidence="10">Amino acid transporter transmembrane domain-containing protein</fullName>
    </recommendedName>
</protein>
<feature type="transmembrane region" description="Helical" evidence="9">
    <location>
        <begin position="283"/>
        <end position="301"/>
    </location>
</feature>
<sequence length="416" mass="44807">MTICIPPPEKSKERKDGKTERSPLLPKKSPDVGVAGVHDGFNGASFSGAVFNLSTTVVGAGIMALPATLKVLGLVLGVAMIVLVALLTDASIGFLLRFNRADKSGSYGGIMGDSFGRMGKIILQMCVIVSNLGILIVYIIIIGDVLSGTSSNGVHHAGIFEEWFGVHWWSGRTVVLLMTMVLVLGPLVSFKRVDSLKFTSAFSVALAVVFVALTAGIAIVKLFSGGIHMPRLLPDVVDHASILKLFTVVPVIVTAYVCHYNVHSIKNELEEPSEMQAIVHTSLALCSIVYITTSFFGFLLFGDQTMDDILSNFDTDLGVPFSSVLCNIVRISYVLHLMLVFPLIFFALRLNLDGLLFPSGQSLVLDNKRFILITAALIVFVFLGATFIPSIWVAFQFTGTTAAVFIAFIFPAAIVL</sequence>
<evidence type="ECO:0000256" key="3">
    <source>
        <dbReference type="ARBA" id="ARBA00022448"/>
    </source>
</evidence>
<evidence type="ECO:0000313" key="11">
    <source>
        <dbReference type="EMBL" id="KAH9314221.1"/>
    </source>
</evidence>
<evidence type="ECO:0000313" key="12">
    <source>
        <dbReference type="Proteomes" id="UP000824469"/>
    </source>
</evidence>
<keyword evidence="5" id="KW-0029">Amino-acid transport</keyword>
<gene>
    <name evidence="11" type="ORF">KI387_022848</name>
</gene>
<dbReference type="Proteomes" id="UP000824469">
    <property type="component" value="Unassembled WGS sequence"/>
</dbReference>
<evidence type="ECO:0000256" key="7">
    <source>
        <dbReference type="ARBA" id="ARBA00023136"/>
    </source>
</evidence>
<dbReference type="OMA" id="DSIHHQR"/>
<feature type="transmembrane region" description="Helical" evidence="9">
    <location>
        <begin position="394"/>
        <end position="415"/>
    </location>
</feature>
<dbReference type="GO" id="GO:0015179">
    <property type="term" value="F:L-amino acid transmembrane transporter activity"/>
    <property type="evidence" value="ECO:0007669"/>
    <property type="project" value="TreeGrafter"/>
</dbReference>
<feature type="transmembrane region" description="Helical" evidence="9">
    <location>
        <begin position="242"/>
        <end position="262"/>
    </location>
</feature>
<comment type="subcellular location">
    <subcellularLocation>
        <location evidence="1">Membrane</location>
        <topology evidence="1">Multi-pass membrane protein</topology>
    </subcellularLocation>
</comment>
<evidence type="ECO:0000256" key="2">
    <source>
        <dbReference type="ARBA" id="ARBA00008066"/>
    </source>
</evidence>
<feature type="domain" description="Amino acid transporter transmembrane" evidence="10">
    <location>
        <begin position="44"/>
        <end position="413"/>
    </location>
</feature>
<organism evidence="11 12">
    <name type="scientific">Taxus chinensis</name>
    <name type="common">Chinese yew</name>
    <name type="synonym">Taxus wallichiana var. chinensis</name>
    <dbReference type="NCBI Taxonomy" id="29808"/>
    <lineage>
        <taxon>Eukaryota</taxon>
        <taxon>Viridiplantae</taxon>
        <taxon>Streptophyta</taxon>
        <taxon>Embryophyta</taxon>
        <taxon>Tracheophyta</taxon>
        <taxon>Spermatophyta</taxon>
        <taxon>Pinopsida</taxon>
        <taxon>Pinidae</taxon>
        <taxon>Conifers II</taxon>
        <taxon>Cupressales</taxon>
        <taxon>Taxaceae</taxon>
        <taxon>Taxus</taxon>
    </lineage>
</organism>
<feature type="compositionally biased region" description="Basic and acidic residues" evidence="8">
    <location>
        <begin position="9"/>
        <end position="21"/>
    </location>
</feature>
<keyword evidence="4 9" id="KW-0812">Transmembrane</keyword>
<feature type="region of interest" description="Disordered" evidence="8">
    <location>
        <begin position="1"/>
        <end position="31"/>
    </location>
</feature>
<dbReference type="PANTHER" id="PTHR22950">
    <property type="entry name" value="AMINO ACID TRANSPORTER"/>
    <property type="match status" value="1"/>
</dbReference>
<evidence type="ECO:0000256" key="1">
    <source>
        <dbReference type="ARBA" id="ARBA00004141"/>
    </source>
</evidence>
<feature type="transmembrane region" description="Helical" evidence="9">
    <location>
        <begin position="166"/>
        <end position="188"/>
    </location>
</feature>
<accession>A0AA38G247</accession>
<feature type="transmembrane region" description="Helical" evidence="9">
    <location>
        <begin position="71"/>
        <end position="96"/>
    </location>
</feature>
<feature type="transmembrane region" description="Helical" evidence="9">
    <location>
        <begin position="200"/>
        <end position="222"/>
    </location>
</feature>
<dbReference type="GO" id="GO:0031090">
    <property type="term" value="C:organelle membrane"/>
    <property type="evidence" value="ECO:0007669"/>
    <property type="project" value="UniProtKB-ARBA"/>
</dbReference>
<evidence type="ECO:0000256" key="6">
    <source>
        <dbReference type="ARBA" id="ARBA00022989"/>
    </source>
</evidence>